<organism evidence="1 2">
    <name type="scientific">Laccaria amethystina LaAM-08-1</name>
    <dbReference type="NCBI Taxonomy" id="1095629"/>
    <lineage>
        <taxon>Eukaryota</taxon>
        <taxon>Fungi</taxon>
        <taxon>Dikarya</taxon>
        <taxon>Basidiomycota</taxon>
        <taxon>Agaricomycotina</taxon>
        <taxon>Agaricomycetes</taxon>
        <taxon>Agaricomycetidae</taxon>
        <taxon>Agaricales</taxon>
        <taxon>Agaricineae</taxon>
        <taxon>Hydnangiaceae</taxon>
        <taxon>Laccaria</taxon>
    </lineage>
</organism>
<dbReference type="HOGENOM" id="CLU_085787_0_0_1"/>
<gene>
    <name evidence="1" type="ORF">K443DRAFT_111294</name>
</gene>
<protein>
    <submittedName>
        <fullName evidence="1">Uncharacterized protein</fullName>
    </submittedName>
</protein>
<evidence type="ECO:0000313" key="2">
    <source>
        <dbReference type="Proteomes" id="UP000054477"/>
    </source>
</evidence>
<name>A0A0C9WYD1_9AGAR</name>
<evidence type="ECO:0000313" key="1">
    <source>
        <dbReference type="EMBL" id="KIJ93933.1"/>
    </source>
</evidence>
<feature type="non-terminal residue" evidence="1">
    <location>
        <position position="1"/>
    </location>
</feature>
<dbReference type="Proteomes" id="UP000054477">
    <property type="component" value="Unassembled WGS sequence"/>
</dbReference>
<reference evidence="1 2" key="1">
    <citation type="submission" date="2014-04" db="EMBL/GenBank/DDBJ databases">
        <authorList>
            <consortium name="DOE Joint Genome Institute"/>
            <person name="Kuo A."/>
            <person name="Kohler A."/>
            <person name="Nagy L.G."/>
            <person name="Floudas D."/>
            <person name="Copeland A."/>
            <person name="Barry K.W."/>
            <person name="Cichocki N."/>
            <person name="Veneault-Fourrey C."/>
            <person name="LaButti K."/>
            <person name="Lindquist E.A."/>
            <person name="Lipzen A."/>
            <person name="Lundell T."/>
            <person name="Morin E."/>
            <person name="Murat C."/>
            <person name="Sun H."/>
            <person name="Tunlid A."/>
            <person name="Henrissat B."/>
            <person name="Grigoriev I.V."/>
            <person name="Hibbett D.S."/>
            <person name="Martin F."/>
            <person name="Nordberg H.P."/>
            <person name="Cantor M.N."/>
            <person name="Hua S.X."/>
        </authorList>
    </citation>
    <scope>NUCLEOTIDE SEQUENCE [LARGE SCALE GENOMIC DNA]</scope>
    <source>
        <strain evidence="1 2">LaAM-08-1</strain>
    </source>
</reference>
<keyword evidence="2" id="KW-1185">Reference proteome</keyword>
<reference evidence="2" key="2">
    <citation type="submission" date="2015-01" db="EMBL/GenBank/DDBJ databases">
        <title>Evolutionary Origins and Diversification of the Mycorrhizal Mutualists.</title>
        <authorList>
            <consortium name="DOE Joint Genome Institute"/>
            <consortium name="Mycorrhizal Genomics Consortium"/>
            <person name="Kohler A."/>
            <person name="Kuo A."/>
            <person name="Nagy L.G."/>
            <person name="Floudas D."/>
            <person name="Copeland A."/>
            <person name="Barry K.W."/>
            <person name="Cichocki N."/>
            <person name="Veneault-Fourrey C."/>
            <person name="LaButti K."/>
            <person name="Lindquist E.A."/>
            <person name="Lipzen A."/>
            <person name="Lundell T."/>
            <person name="Morin E."/>
            <person name="Murat C."/>
            <person name="Riley R."/>
            <person name="Ohm R."/>
            <person name="Sun H."/>
            <person name="Tunlid A."/>
            <person name="Henrissat B."/>
            <person name="Grigoriev I.V."/>
            <person name="Hibbett D.S."/>
            <person name="Martin F."/>
        </authorList>
    </citation>
    <scope>NUCLEOTIDE SEQUENCE [LARGE SCALE GENOMIC DNA]</scope>
    <source>
        <strain evidence="2">LaAM-08-1</strain>
    </source>
</reference>
<proteinExistence type="predicted"/>
<dbReference type="AlphaFoldDB" id="A0A0C9WYD1"/>
<accession>A0A0C9WYD1</accession>
<dbReference type="EMBL" id="KN838817">
    <property type="protein sequence ID" value="KIJ93933.1"/>
    <property type="molecule type" value="Genomic_DNA"/>
</dbReference>
<sequence length="217" mass="24464">DHEATIVSLWMAHLEEFQHVLWKGVKNWLDQHQTELGSIREEHQRFEAEMKETVRVLENKWEVTLAALEEYLTKAIGKLTTWVNDVKKSLMTTVSTVTTVSEQHLKLSSRQSTLKQVIIQYLGKKVRKDIEIDVTESGDITAKASLDIGIKTDSHVSLDWVQQTGQVQGLKSPAPMLLALNPILATGSRWASPYPIGSRKSPWLQEKDLAVPALSKS</sequence>